<dbReference type="Gene3D" id="4.10.860.10">
    <property type="entry name" value="UVR domain"/>
    <property type="match status" value="1"/>
</dbReference>
<dbReference type="InterPro" id="IPR003959">
    <property type="entry name" value="ATPase_AAA_core"/>
</dbReference>
<dbReference type="PROSITE" id="PS51903">
    <property type="entry name" value="CLP_R"/>
    <property type="match status" value="1"/>
</dbReference>
<dbReference type="Gene3D" id="3.40.50.300">
    <property type="entry name" value="P-loop containing nucleotide triphosphate hydrolases"/>
    <property type="match status" value="2"/>
</dbReference>
<dbReference type="SMART" id="SM01086">
    <property type="entry name" value="ClpB_D2-small"/>
    <property type="match status" value="1"/>
</dbReference>
<evidence type="ECO:0000259" key="9">
    <source>
        <dbReference type="PROSITE" id="PS50151"/>
    </source>
</evidence>
<name>A0A2V1IKA1_9BACT</name>
<feature type="region of interest" description="Disordered" evidence="8">
    <location>
        <begin position="166"/>
        <end position="212"/>
    </location>
</feature>
<dbReference type="InterPro" id="IPR004176">
    <property type="entry name" value="Clp_R_N"/>
</dbReference>
<keyword evidence="7" id="KW-0175">Coiled coil</keyword>
<sequence>MDTVYSQNFKEIISDSPRQAARHNTRYVMPEHLLLSLLSDIEGEPARLIDRAAKGASAYELRENLDKALFNAATDADYQGTVGISDVSLSDLTGRIIKLSALEARMLKSNEVDATHLLLAIFHNSDAQNSEFMTAFHRAGITYEAIYRLLATDSDLATPLNADFAEEDEDDEMPPRSSAPQGGQQSSSASGKRQGAPTAQRRGNDTPVLDKYGNDMTLAAEENRLDPVVGRDVEIERLAQILSRRKKNNPVLIGEPGVGKSAIVEGLALRIVQRKVSRILFGKRVVSLDMASIVAGTKYRGQFEERIKAILDELSKNKDIILFIDELHTIVGAGNAAGSMDAANLLKPALARGEIQCIGATTLDEYRKNIENDGALERRFQKVMVEPTTAEETRIILDNIKDKYEEHHNVNYTPEALDACVQLTERYVSDRNFPDKAIDAMDEAGSRVHVTNIAVPKEIEQLEQRIEEVAAQKLRAAQSQNFEKAASYRDQEQQLKATLEESKARWEEQLNAMRETVDAEKVAEVVAMMTGVPVQRIAQAEGKRLKEMAPTLKGSIIGQDPAIEKVVKAIQRNRIGLKDPNKPIGTFLFLGPTGVGKTHLAKKLAEYMFDSADTLIRIDMSEYMEKFTVSRLVGAPPGYVGYEEGGQLTEKVRRHPYSIVLLDEIEKAHPDVFNLLLQVMDEGRLTDSLGRRIDFKNTIIIMTSNIGSRQLKDFGSGIGFASPSSNDKDYSQSVLRKALNKAFAPEFLNRIDDVIMFDSLSKEAIFKIIDIELAGFNKRVKELGYTLTITDEAKNFIAEKGYDANYGARPLKRSIQKYLEDKLAELIIDASISAGDEIFVSYHPGAEELDTEIRRPSAPARADSLTDGQA</sequence>
<dbReference type="Pfam" id="PF02861">
    <property type="entry name" value="Clp_N"/>
    <property type="match status" value="1"/>
</dbReference>
<evidence type="ECO:0000256" key="3">
    <source>
        <dbReference type="ARBA" id="ARBA00022840"/>
    </source>
</evidence>
<dbReference type="CDD" id="cd19499">
    <property type="entry name" value="RecA-like_ClpB_Hsp104-like"/>
    <property type="match status" value="1"/>
</dbReference>
<dbReference type="Proteomes" id="UP000244905">
    <property type="component" value="Unassembled WGS sequence"/>
</dbReference>
<dbReference type="InterPro" id="IPR050130">
    <property type="entry name" value="ClpA_ClpB"/>
</dbReference>
<dbReference type="InterPro" id="IPR003593">
    <property type="entry name" value="AAA+_ATPase"/>
</dbReference>
<evidence type="ECO:0000313" key="12">
    <source>
        <dbReference type="Proteomes" id="UP000244905"/>
    </source>
</evidence>
<evidence type="ECO:0000256" key="6">
    <source>
        <dbReference type="RuleBase" id="RU004432"/>
    </source>
</evidence>
<accession>A0A2V1IKA1</accession>
<dbReference type="GO" id="GO:0006508">
    <property type="term" value="P:proteolysis"/>
    <property type="evidence" value="ECO:0007669"/>
    <property type="project" value="UniProtKB-KW"/>
</dbReference>
<feature type="compositionally biased region" description="Low complexity" evidence="8">
    <location>
        <begin position="175"/>
        <end position="196"/>
    </location>
</feature>
<feature type="coiled-coil region" evidence="7">
    <location>
        <begin position="459"/>
        <end position="523"/>
    </location>
</feature>
<keyword evidence="3 6" id="KW-0067">ATP-binding</keyword>
<comment type="similarity">
    <text evidence="6">Belongs to the ClpA/ClpB family.</text>
</comment>
<dbReference type="PROSITE" id="PS00871">
    <property type="entry name" value="CLPAB_2"/>
    <property type="match status" value="1"/>
</dbReference>
<dbReference type="InterPro" id="IPR001943">
    <property type="entry name" value="UVR_dom"/>
</dbReference>
<dbReference type="InterPro" id="IPR028299">
    <property type="entry name" value="ClpA/B_CS2"/>
</dbReference>
<dbReference type="PANTHER" id="PTHR11638">
    <property type="entry name" value="ATP-DEPENDENT CLP PROTEASE"/>
    <property type="match status" value="1"/>
</dbReference>
<dbReference type="PRINTS" id="PR00300">
    <property type="entry name" value="CLPPROTEASEA"/>
</dbReference>
<dbReference type="AlphaFoldDB" id="A0A2V1IKA1"/>
<dbReference type="PANTHER" id="PTHR11638:SF18">
    <property type="entry name" value="HEAT SHOCK PROTEIN 104"/>
    <property type="match status" value="1"/>
</dbReference>
<evidence type="ECO:0000256" key="8">
    <source>
        <dbReference type="SAM" id="MobiDB-lite"/>
    </source>
</evidence>
<evidence type="ECO:0000256" key="2">
    <source>
        <dbReference type="ARBA" id="ARBA00022741"/>
    </source>
</evidence>
<dbReference type="GO" id="GO:0005737">
    <property type="term" value="C:cytoplasm"/>
    <property type="evidence" value="ECO:0007669"/>
    <property type="project" value="TreeGrafter"/>
</dbReference>
<keyword evidence="11" id="KW-0645">Protease</keyword>
<dbReference type="FunFam" id="3.40.50.300:FF:000025">
    <property type="entry name" value="ATP-dependent Clp protease subunit"/>
    <property type="match status" value="1"/>
</dbReference>
<dbReference type="GO" id="GO:0034605">
    <property type="term" value="P:cellular response to heat"/>
    <property type="evidence" value="ECO:0007669"/>
    <property type="project" value="TreeGrafter"/>
</dbReference>
<keyword evidence="12" id="KW-1185">Reference proteome</keyword>
<evidence type="ECO:0000256" key="7">
    <source>
        <dbReference type="SAM" id="Coils"/>
    </source>
</evidence>
<dbReference type="Pfam" id="PF17871">
    <property type="entry name" value="AAA_lid_9"/>
    <property type="match status" value="1"/>
</dbReference>
<dbReference type="SMART" id="SM00382">
    <property type="entry name" value="AAA"/>
    <property type="match status" value="2"/>
</dbReference>
<dbReference type="GO" id="GO:0016887">
    <property type="term" value="F:ATP hydrolysis activity"/>
    <property type="evidence" value="ECO:0007669"/>
    <property type="project" value="InterPro"/>
</dbReference>
<dbReference type="InterPro" id="IPR027417">
    <property type="entry name" value="P-loop_NTPase"/>
</dbReference>
<feature type="region of interest" description="Disordered" evidence="8">
    <location>
        <begin position="850"/>
        <end position="870"/>
    </location>
</feature>
<evidence type="ECO:0000259" key="10">
    <source>
        <dbReference type="PROSITE" id="PS51903"/>
    </source>
</evidence>
<dbReference type="Pfam" id="PF07724">
    <property type="entry name" value="AAA_2"/>
    <property type="match status" value="1"/>
</dbReference>
<keyword evidence="1 5" id="KW-0677">Repeat</keyword>
<evidence type="ECO:0000256" key="5">
    <source>
        <dbReference type="PROSITE-ProRule" id="PRU01251"/>
    </source>
</evidence>
<evidence type="ECO:0000313" key="11">
    <source>
        <dbReference type="EMBL" id="PWB00390.1"/>
    </source>
</evidence>
<dbReference type="InterPro" id="IPR041546">
    <property type="entry name" value="ClpA/ClpB_AAA_lid"/>
</dbReference>
<keyword evidence="11" id="KW-0378">Hydrolase</keyword>
<dbReference type="InterPro" id="IPR001270">
    <property type="entry name" value="ClpA/B"/>
</dbReference>
<dbReference type="InterPro" id="IPR019489">
    <property type="entry name" value="Clp_ATPase_C"/>
</dbReference>
<protein>
    <submittedName>
        <fullName evidence="11">ATP-dependent Clp protease ATP-binding subunit</fullName>
    </submittedName>
</protein>
<dbReference type="RefSeq" id="WP_107033345.1">
    <property type="nucleotide sequence ID" value="NZ_CAORQB010000024.1"/>
</dbReference>
<dbReference type="FunFam" id="3.40.50.300:FF:000010">
    <property type="entry name" value="Chaperone clpB 1, putative"/>
    <property type="match status" value="1"/>
</dbReference>
<dbReference type="Pfam" id="PF00004">
    <property type="entry name" value="AAA"/>
    <property type="match status" value="1"/>
</dbReference>
<keyword evidence="2 6" id="KW-0547">Nucleotide-binding</keyword>
<dbReference type="Gene3D" id="1.10.8.60">
    <property type="match status" value="2"/>
</dbReference>
<dbReference type="InterPro" id="IPR036628">
    <property type="entry name" value="Clp_N_dom_sf"/>
</dbReference>
<comment type="caution">
    <text evidence="11">The sequence shown here is derived from an EMBL/GenBank/DDBJ whole genome shotgun (WGS) entry which is preliminary data.</text>
</comment>
<dbReference type="GO" id="GO:0008233">
    <property type="term" value="F:peptidase activity"/>
    <property type="evidence" value="ECO:0007669"/>
    <property type="project" value="UniProtKB-KW"/>
</dbReference>
<dbReference type="GO" id="GO:0005524">
    <property type="term" value="F:ATP binding"/>
    <property type="evidence" value="ECO:0007669"/>
    <property type="project" value="UniProtKB-KW"/>
</dbReference>
<organism evidence="11 12">
    <name type="scientific">Duncaniella muris</name>
    <dbReference type="NCBI Taxonomy" id="2094150"/>
    <lineage>
        <taxon>Bacteria</taxon>
        <taxon>Pseudomonadati</taxon>
        <taxon>Bacteroidota</taxon>
        <taxon>Bacteroidia</taxon>
        <taxon>Bacteroidales</taxon>
        <taxon>Muribaculaceae</taxon>
        <taxon>Duncaniella</taxon>
    </lineage>
</organism>
<dbReference type="Pfam" id="PF10431">
    <property type="entry name" value="ClpB_D2-small"/>
    <property type="match status" value="1"/>
</dbReference>
<feature type="domain" description="Clp R" evidence="10">
    <location>
        <begin position="1"/>
        <end position="159"/>
    </location>
</feature>
<dbReference type="PROSITE" id="PS50151">
    <property type="entry name" value="UVR"/>
    <property type="match status" value="1"/>
</dbReference>
<dbReference type="SUPFAM" id="SSF52540">
    <property type="entry name" value="P-loop containing nucleoside triphosphate hydrolases"/>
    <property type="match status" value="2"/>
</dbReference>
<evidence type="ECO:0000256" key="4">
    <source>
        <dbReference type="ARBA" id="ARBA00023186"/>
    </source>
</evidence>
<dbReference type="InterPro" id="IPR018368">
    <property type="entry name" value="ClpA/B_CS1"/>
</dbReference>
<feature type="domain" description="UVR" evidence="9">
    <location>
        <begin position="463"/>
        <end position="498"/>
    </location>
</feature>
<evidence type="ECO:0000256" key="1">
    <source>
        <dbReference type="ARBA" id="ARBA00022737"/>
    </source>
</evidence>
<keyword evidence="4 6" id="KW-0143">Chaperone</keyword>
<dbReference type="CDD" id="cd00009">
    <property type="entry name" value="AAA"/>
    <property type="match status" value="1"/>
</dbReference>
<dbReference type="EMBL" id="PUEC01000044">
    <property type="protein sequence ID" value="PWB00390.1"/>
    <property type="molecule type" value="Genomic_DNA"/>
</dbReference>
<proteinExistence type="inferred from homology"/>
<reference evidence="12" key="1">
    <citation type="submission" date="2018-02" db="EMBL/GenBank/DDBJ databases">
        <authorList>
            <person name="Clavel T."/>
            <person name="Strowig T."/>
        </authorList>
    </citation>
    <scope>NUCLEOTIDE SEQUENCE [LARGE SCALE GENOMIC DNA]</scope>
    <source>
        <strain evidence="12">DSM 103720</strain>
    </source>
</reference>
<dbReference type="GeneID" id="82527233"/>
<gene>
    <name evidence="11" type="ORF">C5O23_12985</name>
</gene>
<dbReference type="Gene3D" id="1.10.1780.10">
    <property type="entry name" value="Clp, N-terminal domain"/>
    <property type="match status" value="1"/>
</dbReference>
<dbReference type="PROSITE" id="PS00870">
    <property type="entry name" value="CLPAB_1"/>
    <property type="match status" value="1"/>
</dbReference>
<dbReference type="SUPFAM" id="SSF81923">
    <property type="entry name" value="Double Clp-N motif"/>
    <property type="match status" value="1"/>
</dbReference>